<dbReference type="AlphaFoldDB" id="A0A0A1U0I9"/>
<dbReference type="KEGG" id="eiv:EIN_166630"/>
<evidence type="ECO:0000313" key="1">
    <source>
        <dbReference type="EMBL" id="ELP84428.1"/>
    </source>
</evidence>
<keyword evidence="2" id="KW-1185">Reference proteome</keyword>
<organism evidence="1 2">
    <name type="scientific">Entamoeba invadens IP1</name>
    <dbReference type="NCBI Taxonomy" id="370355"/>
    <lineage>
        <taxon>Eukaryota</taxon>
        <taxon>Amoebozoa</taxon>
        <taxon>Evosea</taxon>
        <taxon>Archamoebae</taxon>
        <taxon>Mastigamoebida</taxon>
        <taxon>Entamoebidae</taxon>
        <taxon>Entamoeba</taxon>
    </lineage>
</organism>
<gene>
    <name evidence="1" type="ORF">EIN_166630</name>
</gene>
<dbReference type="EMBL" id="KB207112">
    <property type="protein sequence ID" value="ELP84428.1"/>
    <property type="molecule type" value="Genomic_DNA"/>
</dbReference>
<name>A0A0A1U0I9_ENTIV</name>
<reference evidence="1 2" key="1">
    <citation type="submission" date="2012-10" db="EMBL/GenBank/DDBJ databases">
        <authorList>
            <person name="Zafar N."/>
            <person name="Inman J."/>
            <person name="Hall N."/>
            <person name="Lorenzi H."/>
            <person name="Caler E."/>
        </authorList>
    </citation>
    <scope>NUCLEOTIDE SEQUENCE [LARGE SCALE GENOMIC DNA]</scope>
    <source>
        <strain evidence="1 2">IP1</strain>
    </source>
</reference>
<dbReference type="GeneID" id="14883704"/>
<proteinExistence type="predicted"/>
<dbReference type="Proteomes" id="UP000014680">
    <property type="component" value="Unassembled WGS sequence"/>
</dbReference>
<dbReference type="RefSeq" id="XP_004183774.1">
    <property type="nucleotide sequence ID" value="XM_004183726.1"/>
</dbReference>
<evidence type="ECO:0000313" key="2">
    <source>
        <dbReference type="Proteomes" id="UP000014680"/>
    </source>
</evidence>
<accession>A0A0A1U0I9</accession>
<sequence length="134" mass="15464">MIDLIIFLIDFKTQINDSEDNALFSLPFLNCVSLSERSGMRQVCYSIVNRLVQALSVRFSNPTGKIKEEYLKLNGFAKENELSINSLDDFTKLGEKERKPEFMVALNSCFLSEYEKVKQNTSSELNMEITRFNE</sequence>
<protein>
    <submittedName>
        <fullName evidence="1">Uncharacterized protein</fullName>
    </submittedName>
</protein>
<dbReference type="VEuPathDB" id="AmoebaDB:EIN_166630"/>